<sequence>MIQTKNKYCKETFIRLNYWYDRIHGLVWEDIEKVNTMVEHIEKTRSNRYPRTGDSLFFISGYGERSRPFFVDAVYGDNIVLRNFSRVPFVSRDKKGIKCDMHGGECVLVKTGDVRFKTWTTGRFKHWGHYGACENGEVYYDAKVALWECGAPEQPKSQEWFKIHIRKNTRSGGDMYTGEISCKDEDGLKQFVNDHEGFIFAEEDSQEMVILCFRHSDMRISPEEWEKMNCPVSVREIYGQMQKVKIVKDHKTHLTTFYY</sequence>
<dbReference type="RefSeq" id="WP_057089121.1">
    <property type="nucleotide sequence ID" value="NZ_CYZF01000008.1"/>
</dbReference>
<evidence type="ECO:0000313" key="1">
    <source>
        <dbReference type="EMBL" id="CUO94835.1"/>
    </source>
</evidence>
<gene>
    <name evidence="1" type="ORF">ERS417307_02790</name>
</gene>
<dbReference type="Proteomes" id="UP000095419">
    <property type="component" value="Unassembled WGS sequence"/>
</dbReference>
<protein>
    <recommendedName>
        <fullName evidence="3">DUF4121 family protein</fullName>
    </recommendedName>
</protein>
<organism evidence="1 2">
    <name type="scientific">Bacteroides uniformis</name>
    <dbReference type="NCBI Taxonomy" id="820"/>
    <lineage>
        <taxon>Bacteria</taxon>
        <taxon>Pseudomonadati</taxon>
        <taxon>Bacteroidota</taxon>
        <taxon>Bacteroidia</taxon>
        <taxon>Bacteroidales</taxon>
        <taxon>Bacteroidaceae</taxon>
        <taxon>Bacteroides</taxon>
    </lineage>
</organism>
<accession>A0A174JCB2</accession>
<dbReference type="EMBL" id="CYZF01000008">
    <property type="protein sequence ID" value="CUO94835.1"/>
    <property type="molecule type" value="Genomic_DNA"/>
</dbReference>
<proteinExistence type="predicted"/>
<evidence type="ECO:0000313" key="2">
    <source>
        <dbReference type="Proteomes" id="UP000095419"/>
    </source>
</evidence>
<name>A0A174JCB2_BACUN</name>
<evidence type="ECO:0008006" key="3">
    <source>
        <dbReference type="Google" id="ProtNLM"/>
    </source>
</evidence>
<dbReference type="InterPro" id="IPR025189">
    <property type="entry name" value="DUF4121"/>
</dbReference>
<dbReference type="AlphaFoldDB" id="A0A174JCB2"/>
<reference evidence="1 2" key="1">
    <citation type="submission" date="2015-09" db="EMBL/GenBank/DDBJ databases">
        <authorList>
            <consortium name="Pathogen Informatics"/>
        </authorList>
    </citation>
    <scope>NUCLEOTIDE SEQUENCE [LARGE SCALE GENOMIC DNA]</scope>
    <source>
        <strain evidence="1 2">2789STDY5608791</strain>
    </source>
</reference>
<dbReference type="Pfam" id="PF13497">
    <property type="entry name" value="DUF4121"/>
    <property type="match status" value="1"/>
</dbReference>